<protein>
    <recommendedName>
        <fullName evidence="8">Vacuolar import and degradation protein 21</fullName>
    </recommendedName>
</protein>
<dbReference type="PANTHER" id="PTHR46459:SF1">
    <property type="entry name" value="E1A-BINDING PROTEIN P400"/>
    <property type="match status" value="1"/>
</dbReference>
<gene>
    <name evidence="12" type="ORF">EJ08DRAFT_734583</name>
</gene>
<name>A0A9P4TY20_9PEZI</name>
<dbReference type="GO" id="GO:0003682">
    <property type="term" value="F:chromatin binding"/>
    <property type="evidence" value="ECO:0007669"/>
    <property type="project" value="TreeGrafter"/>
</dbReference>
<evidence type="ECO:0000313" key="13">
    <source>
        <dbReference type="Proteomes" id="UP000800235"/>
    </source>
</evidence>
<feature type="compositionally biased region" description="Polar residues" evidence="9">
    <location>
        <begin position="291"/>
        <end position="301"/>
    </location>
</feature>
<feature type="region of interest" description="Disordered" evidence="9">
    <location>
        <begin position="1025"/>
        <end position="1065"/>
    </location>
</feature>
<dbReference type="PROSITE" id="PS51204">
    <property type="entry name" value="HSA"/>
    <property type="match status" value="1"/>
</dbReference>
<feature type="compositionally biased region" description="Low complexity" evidence="9">
    <location>
        <begin position="976"/>
        <end position="993"/>
    </location>
</feature>
<feature type="domain" description="HSA" evidence="11">
    <location>
        <begin position="617"/>
        <end position="690"/>
    </location>
</feature>
<dbReference type="SUPFAM" id="SSF46689">
    <property type="entry name" value="Homeodomain-like"/>
    <property type="match status" value="1"/>
</dbReference>
<feature type="region of interest" description="Disordered" evidence="9">
    <location>
        <begin position="787"/>
        <end position="827"/>
    </location>
</feature>
<dbReference type="GO" id="GO:0006281">
    <property type="term" value="P:DNA repair"/>
    <property type="evidence" value="ECO:0007669"/>
    <property type="project" value="UniProtKB-KW"/>
</dbReference>
<feature type="region of interest" description="Disordered" evidence="9">
    <location>
        <begin position="974"/>
        <end position="1010"/>
    </location>
</feature>
<evidence type="ECO:0000256" key="2">
    <source>
        <dbReference type="ARBA" id="ARBA00008913"/>
    </source>
</evidence>
<feature type="domain" description="Myb-like" evidence="10">
    <location>
        <begin position="892"/>
        <end position="949"/>
    </location>
</feature>
<feature type="compositionally biased region" description="Low complexity" evidence="9">
    <location>
        <begin position="1317"/>
        <end position="1334"/>
    </location>
</feature>
<evidence type="ECO:0000256" key="7">
    <source>
        <dbReference type="ARBA" id="ARBA00025178"/>
    </source>
</evidence>
<dbReference type="InterPro" id="IPR001005">
    <property type="entry name" value="SANT/Myb"/>
</dbReference>
<feature type="compositionally biased region" description="Polar residues" evidence="9">
    <location>
        <begin position="1049"/>
        <end position="1063"/>
    </location>
</feature>
<feature type="compositionally biased region" description="Low complexity" evidence="9">
    <location>
        <begin position="1095"/>
        <end position="1136"/>
    </location>
</feature>
<dbReference type="PROSITE" id="PS50090">
    <property type="entry name" value="MYB_LIKE"/>
    <property type="match status" value="1"/>
</dbReference>
<feature type="compositionally biased region" description="Polar residues" evidence="9">
    <location>
        <begin position="104"/>
        <end position="119"/>
    </location>
</feature>
<feature type="region of interest" description="Disordered" evidence="9">
    <location>
        <begin position="684"/>
        <end position="719"/>
    </location>
</feature>
<dbReference type="EMBL" id="MU007043">
    <property type="protein sequence ID" value="KAF2429846.1"/>
    <property type="molecule type" value="Genomic_DNA"/>
</dbReference>
<dbReference type="InterPro" id="IPR009057">
    <property type="entry name" value="Homeodomain-like_sf"/>
</dbReference>
<keyword evidence="5" id="KW-0234">DNA repair</keyword>
<dbReference type="GO" id="GO:0006325">
    <property type="term" value="P:chromatin organization"/>
    <property type="evidence" value="ECO:0007669"/>
    <property type="project" value="UniProtKB-KW"/>
</dbReference>
<feature type="region of interest" description="Disordered" evidence="9">
    <location>
        <begin position="472"/>
        <end position="516"/>
    </location>
</feature>
<dbReference type="OrthoDB" id="5364245at2759"/>
<keyword evidence="13" id="KW-1185">Reference proteome</keyword>
<dbReference type="Gene3D" id="1.10.10.60">
    <property type="entry name" value="Homeodomain-like"/>
    <property type="match status" value="1"/>
</dbReference>
<comment type="function">
    <text evidence="7">Component of the NuA4 histone acetyltransferase complex which is involved in transcriptional activation of selected genes principally by acetylation of nucleosomal histone H4 and H2A. The NuA4 complex is also involved in DNA repair.</text>
</comment>
<keyword evidence="6" id="KW-0539">Nucleus</keyword>
<evidence type="ECO:0000256" key="6">
    <source>
        <dbReference type="ARBA" id="ARBA00023242"/>
    </source>
</evidence>
<sequence length="1423" mass="158029">MSLELRQNALETKEKEIIASAESHGRKLKSLWLISKLVGAHPKQYDLDYQATTPDLLRWLDANDISKGRLFQESSLPSPEIITPPPTRQRQPNLRAPSPLATDSPLSPVSNSASRLTASQERKSKSPSPLPPKQNPTLSVASPSTISPTPPRSPIPIVSNTSPQEEDFNETSVTQGASIVESDVFPLTTHENAPPAEEEDSAKSKPQKERPAKVIHLPPKEVQEKHLHDIERAQENARIRERKEDENLAMSMSVPIPDAASSPSSTAGAYSTSTPKPPHQSPDTSPDAEYSPNTRRAQGSATPEEGTLLVKDGQMEGIEMNGTSSVTPEAQLRLEEEEAIRSAIESSNSIGFANANAIDSGVEMKDLSLAAENGDSATMKQPAGIQKPKAGLNPVAANVANSESPAVFRTPKRPSIITNTGDLNVDTRDMSAAPISATPITASRATIIEHPTRRMTTRVASGAIRQKSVSEILGETPRPSATHSERRSSQQQIIGSPLTLRETATTPTEDKSRHSMVVFSKKEKSLSPIRGRRYEPDGYLALKGASEDPEKDYLRPLFLHQAYLPPRATALTDLIADARKTVNTSNMYSNLREGMDYRILRRIYQLQNANKWSLRQMARFPDPAPPITHQHHLMAEMRWMRTDFREERSWKAAAARRLAESCAIFVAAPPQEKAMLRIKARIPPTDQSKGLGSYEEPPELVHSASTESGDSLPDNDSPKSLLVSTVAPTALFSLGYDDVIFELDPTPARDGILNELPLYDTKPLQRSPFISAGPSNVLIPVSKYSNAKLVPKPSGPPKKRSRYDYESEEDESATEFPSNKRRERRASEVSLFTSPARLSPRYKELPPEETDVALFNPLNRHIRERLHANHAFRPPSEFQMPSTNFFEHRIASQWTWDEDQKLRLCVKKFSYNWSLIAMELQEFSQPSMYVAASERRTPWECFERWYQLEGLPNDMDKTSYFRTYRSRIEAANRTVAAQHQAAQQSQAPGASQPARRRPSTQPYRVERRRDSRYINMIDAIRKLARKRETAQHRQQESAKAAALRKQHNEANQTRNTGIHTPQEFSRMKYEREVKILERQEIYRQQMLQQQKMAHMQRNQMQGQQQGPPGTPQQPRNGIANGPQGPSPPGQMSNGQPGVNGIARHPSQNMMPNGMPNQGMNSVGMNMPQAQMQNMQGQHRMNSHSSQDNLRMQMQQRAAQQQLQMQAQAANQRNNIAQAHLGVSNANFQNPQMMAASIARSNGMPNGVGGSPGSSTSPRGFHSGQVQLSQQNQQMSNGPVAIEFHKNQVAMEFPNFPPEQILKLAHERLKGQMQRMQASALSAASGSPAPNMNMGMGQGGPNQYHTNGMPGGLSPTQYQQQQMRLQQQQQQARLSGSPSLSNARPVSRSATPQGQQPLHHQRAGSGPGVPDESPRLPQAQMARP</sequence>
<evidence type="ECO:0000256" key="4">
    <source>
        <dbReference type="ARBA" id="ARBA00022853"/>
    </source>
</evidence>
<evidence type="ECO:0000256" key="9">
    <source>
        <dbReference type="SAM" id="MobiDB-lite"/>
    </source>
</evidence>
<dbReference type="SMART" id="SM00717">
    <property type="entry name" value="SANT"/>
    <property type="match status" value="1"/>
</dbReference>
<evidence type="ECO:0000256" key="3">
    <source>
        <dbReference type="ARBA" id="ARBA00022763"/>
    </source>
</evidence>
<dbReference type="GO" id="GO:0005634">
    <property type="term" value="C:nucleus"/>
    <property type="evidence" value="ECO:0007669"/>
    <property type="project" value="UniProtKB-SubCell"/>
</dbReference>
<feature type="region of interest" description="Disordered" evidence="9">
    <location>
        <begin position="1241"/>
        <end position="1262"/>
    </location>
</feature>
<dbReference type="CDD" id="cd00167">
    <property type="entry name" value="SANT"/>
    <property type="match status" value="1"/>
</dbReference>
<comment type="subcellular location">
    <subcellularLocation>
        <location evidence="1">Nucleus</location>
    </subcellularLocation>
</comment>
<feature type="compositionally biased region" description="Basic and acidic residues" evidence="9">
    <location>
        <begin position="201"/>
        <end position="246"/>
    </location>
</feature>
<accession>A0A9P4TY20</accession>
<feature type="region of interest" description="Disordered" evidence="9">
    <location>
        <begin position="1312"/>
        <end position="1423"/>
    </location>
</feature>
<evidence type="ECO:0000256" key="5">
    <source>
        <dbReference type="ARBA" id="ARBA00023204"/>
    </source>
</evidence>
<proteinExistence type="inferred from homology"/>
<evidence type="ECO:0000256" key="1">
    <source>
        <dbReference type="ARBA" id="ARBA00004123"/>
    </source>
</evidence>
<feature type="compositionally biased region" description="Polar residues" evidence="9">
    <location>
        <begin position="261"/>
        <end position="274"/>
    </location>
</feature>
<keyword evidence="3" id="KW-0227">DNA damage</keyword>
<dbReference type="Proteomes" id="UP000800235">
    <property type="component" value="Unassembled WGS sequence"/>
</dbReference>
<feature type="compositionally biased region" description="Polar residues" evidence="9">
    <location>
        <begin position="1371"/>
        <end position="1397"/>
    </location>
</feature>
<feature type="compositionally biased region" description="Basic and acidic residues" evidence="9">
    <location>
        <begin position="1026"/>
        <end position="1036"/>
    </location>
</feature>
<feature type="compositionally biased region" description="Low complexity" evidence="9">
    <location>
        <begin position="1147"/>
        <end position="1164"/>
    </location>
</feature>
<dbReference type="Pfam" id="PF13921">
    <property type="entry name" value="Myb_DNA-bind_6"/>
    <property type="match status" value="1"/>
</dbReference>
<organism evidence="12 13">
    <name type="scientific">Tothia fuscella</name>
    <dbReference type="NCBI Taxonomy" id="1048955"/>
    <lineage>
        <taxon>Eukaryota</taxon>
        <taxon>Fungi</taxon>
        <taxon>Dikarya</taxon>
        <taxon>Ascomycota</taxon>
        <taxon>Pezizomycotina</taxon>
        <taxon>Dothideomycetes</taxon>
        <taxon>Pleosporomycetidae</taxon>
        <taxon>Venturiales</taxon>
        <taxon>Cylindrosympodiaceae</taxon>
        <taxon>Tothia</taxon>
    </lineage>
</organism>
<keyword evidence="4" id="KW-0156">Chromatin regulator</keyword>
<feature type="compositionally biased region" description="Low complexity" evidence="9">
    <location>
        <begin position="1356"/>
        <end position="1370"/>
    </location>
</feature>
<feature type="region of interest" description="Disordered" evidence="9">
    <location>
        <begin position="1087"/>
        <end position="1164"/>
    </location>
</feature>
<dbReference type="GO" id="GO:0035267">
    <property type="term" value="C:NuA4 histone acetyltransferase complex"/>
    <property type="evidence" value="ECO:0007669"/>
    <property type="project" value="UniProtKB-ARBA"/>
</dbReference>
<reference evidence="12" key="1">
    <citation type="journal article" date="2020" name="Stud. Mycol.">
        <title>101 Dothideomycetes genomes: a test case for predicting lifestyles and emergence of pathogens.</title>
        <authorList>
            <person name="Haridas S."/>
            <person name="Albert R."/>
            <person name="Binder M."/>
            <person name="Bloem J."/>
            <person name="Labutti K."/>
            <person name="Salamov A."/>
            <person name="Andreopoulos B."/>
            <person name="Baker S."/>
            <person name="Barry K."/>
            <person name="Bills G."/>
            <person name="Bluhm B."/>
            <person name="Cannon C."/>
            <person name="Castanera R."/>
            <person name="Culley D."/>
            <person name="Daum C."/>
            <person name="Ezra D."/>
            <person name="Gonzalez J."/>
            <person name="Henrissat B."/>
            <person name="Kuo A."/>
            <person name="Liang C."/>
            <person name="Lipzen A."/>
            <person name="Lutzoni F."/>
            <person name="Magnuson J."/>
            <person name="Mondo S."/>
            <person name="Nolan M."/>
            <person name="Ohm R."/>
            <person name="Pangilinan J."/>
            <person name="Park H.-J."/>
            <person name="Ramirez L."/>
            <person name="Alfaro M."/>
            <person name="Sun H."/>
            <person name="Tritt A."/>
            <person name="Yoshinaga Y."/>
            <person name="Zwiers L.-H."/>
            <person name="Turgeon B."/>
            <person name="Goodwin S."/>
            <person name="Spatafora J."/>
            <person name="Crous P."/>
            <person name="Grigoriev I."/>
        </authorList>
    </citation>
    <scope>NUCLEOTIDE SEQUENCE</scope>
    <source>
        <strain evidence="12">CBS 130266</strain>
    </source>
</reference>
<dbReference type="Pfam" id="PF07529">
    <property type="entry name" value="HSA"/>
    <property type="match status" value="1"/>
</dbReference>
<feature type="region of interest" description="Disordered" evidence="9">
    <location>
        <begin position="187"/>
        <end position="306"/>
    </location>
</feature>
<evidence type="ECO:0000259" key="10">
    <source>
        <dbReference type="PROSITE" id="PS50090"/>
    </source>
</evidence>
<comment type="caution">
    <text evidence="12">The sequence shown here is derived from an EMBL/GenBank/DDBJ whole genome shotgun (WGS) entry which is preliminary data.</text>
</comment>
<feature type="region of interest" description="Disordered" evidence="9">
    <location>
        <begin position="70"/>
        <end position="174"/>
    </location>
</feature>
<evidence type="ECO:0000256" key="8">
    <source>
        <dbReference type="ARBA" id="ARBA00029670"/>
    </source>
</evidence>
<comment type="similarity">
    <text evidence="2">Belongs to the EAF1 family.</text>
</comment>
<evidence type="ECO:0000313" key="12">
    <source>
        <dbReference type="EMBL" id="KAF2429846.1"/>
    </source>
</evidence>
<dbReference type="PANTHER" id="PTHR46459">
    <property type="entry name" value="E1A-BINDING PROTEIN P400-RELATED"/>
    <property type="match status" value="1"/>
</dbReference>
<evidence type="ECO:0000259" key="11">
    <source>
        <dbReference type="PROSITE" id="PS51204"/>
    </source>
</evidence>
<dbReference type="InterPro" id="IPR014012">
    <property type="entry name" value="HSA_dom"/>
</dbReference>